<proteinExistence type="predicted"/>
<name>A0A834T7M6_9FABA</name>
<sequence length="32" mass="3668">MVKLTKIEWVNSLPGQIIEMEVKGEIKIKLAK</sequence>
<gene>
    <name evidence="1" type="ORF">G2W53_030687</name>
</gene>
<dbReference type="Proteomes" id="UP000634136">
    <property type="component" value="Unassembled WGS sequence"/>
</dbReference>
<evidence type="ECO:0000313" key="1">
    <source>
        <dbReference type="EMBL" id="KAF7816718.1"/>
    </source>
</evidence>
<reference evidence="1" key="1">
    <citation type="submission" date="2020-09" db="EMBL/GenBank/DDBJ databases">
        <title>Genome-Enabled Discovery of Anthraquinone Biosynthesis in Senna tora.</title>
        <authorList>
            <person name="Kang S.-H."/>
            <person name="Pandey R.P."/>
            <person name="Lee C.-M."/>
            <person name="Sim J.-S."/>
            <person name="Jeong J.-T."/>
            <person name="Choi B.-S."/>
            <person name="Jung M."/>
            <person name="Ginzburg D."/>
            <person name="Zhao K."/>
            <person name="Won S.Y."/>
            <person name="Oh T.-J."/>
            <person name="Yu Y."/>
            <person name="Kim N.-H."/>
            <person name="Lee O.R."/>
            <person name="Lee T.-H."/>
            <person name="Bashyal P."/>
            <person name="Kim T.-S."/>
            <person name="Lee W.-H."/>
            <person name="Kawkins C."/>
            <person name="Kim C.-K."/>
            <person name="Kim J.S."/>
            <person name="Ahn B.O."/>
            <person name="Rhee S.Y."/>
            <person name="Sohng J.K."/>
        </authorList>
    </citation>
    <scope>NUCLEOTIDE SEQUENCE</scope>
    <source>
        <tissue evidence="1">Leaf</tissue>
    </source>
</reference>
<dbReference type="EMBL" id="JAAIUW010000009">
    <property type="protein sequence ID" value="KAF7816718.1"/>
    <property type="molecule type" value="Genomic_DNA"/>
</dbReference>
<keyword evidence="2" id="KW-1185">Reference proteome</keyword>
<dbReference type="AlphaFoldDB" id="A0A834T7M6"/>
<evidence type="ECO:0000313" key="2">
    <source>
        <dbReference type="Proteomes" id="UP000634136"/>
    </source>
</evidence>
<accession>A0A834T7M6</accession>
<organism evidence="1 2">
    <name type="scientific">Senna tora</name>
    <dbReference type="NCBI Taxonomy" id="362788"/>
    <lineage>
        <taxon>Eukaryota</taxon>
        <taxon>Viridiplantae</taxon>
        <taxon>Streptophyta</taxon>
        <taxon>Embryophyta</taxon>
        <taxon>Tracheophyta</taxon>
        <taxon>Spermatophyta</taxon>
        <taxon>Magnoliopsida</taxon>
        <taxon>eudicotyledons</taxon>
        <taxon>Gunneridae</taxon>
        <taxon>Pentapetalae</taxon>
        <taxon>rosids</taxon>
        <taxon>fabids</taxon>
        <taxon>Fabales</taxon>
        <taxon>Fabaceae</taxon>
        <taxon>Caesalpinioideae</taxon>
        <taxon>Cassia clade</taxon>
        <taxon>Senna</taxon>
    </lineage>
</organism>
<protein>
    <submittedName>
        <fullName evidence="1">Uncharacterized protein</fullName>
    </submittedName>
</protein>
<comment type="caution">
    <text evidence="1">The sequence shown here is derived from an EMBL/GenBank/DDBJ whole genome shotgun (WGS) entry which is preliminary data.</text>
</comment>